<organism evidence="2 3">
    <name type="scientific">Aquamicrobium aerolatum DSM 21857</name>
    <dbReference type="NCBI Taxonomy" id="1121003"/>
    <lineage>
        <taxon>Bacteria</taxon>
        <taxon>Pseudomonadati</taxon>
        <taxon>Pseudomonadota</taxon>
        <taxon>Alphaproteobacteria</taxon>
        <taxon>Hyphomicrobiales</taxon>
        <taxon>Phyllobacteriaceae</taxon>
        <taxon>Aerobium</taxon>
    </lineage>
</organism>
<dbReference type="PANTHER" id="PTHR46211">
    <property type="entry name" value="GLYCEROPHOSPHORYL DIESTER PHOSPHODIESTERASE"/>
    <property type="match status" value="1"/>
</dbReference>
<dbReference type="Proteomes" id="UP000242763">
    <property type="component" value="Unassembled WGS sequence"/>
</dbReference>
<dbReference type="InterPro" id="IPR017946">
    <property type="entry name" value="PLC-like_Pdiesterase_TIM-brl"/>
</dbReference>
<evidence type="ECO:0000259" key="1">
    <source>
        <dbReference type="PROSITE" id="PS51704"/>
    </source>
</evidence>
<dbReference type="GO" id="GO:0008081">
    <property type="term" value="F:phosphoric diester hydrolase activity"/>
    <property type="evidence" value="ECO:0007669"/>
    <property type="project" value="InterPro"/>
</dbReference>
<dbReference type="PANTHER" id="PTHR46211:SF14">
    <property type="entry name" value="GLYCEROPHOSPHODIESTER PHOSPHODIESTERASE"/>
    <property type="match status" value="1"/>
</dbReference>
<gene>
    <name evidence="2" type="ORF">SAMN03080618_02977</name>
</gene>
<evidence type="ECO:0000313" key="3">
    <source>
        <dbReference type="Proteomes" id="UP000242763"/>
    </source>
</evidence>
<dbReference type="Pfam" id="PF03009">
    <property type="entry name" value="GDPD"/>
    <property type="match status" value="1"/>
</dbReference>
<dbReference type="AlphaFoldDB" id="A0A1I3RD29"/>
<dbReference type="GO" id="GO:0006629">
    <property type="term" value="P:lipid metabolic process"/>
    <property type="evidence" value="ECO:0007669"/>
    <property type="project" value="InterPro"/>
</dbReference>
<accession>A0A1I3RD29</accession>
<dbReference type="InterPro" id="IPR030395">
    <property type="entry name" value="GP_PDE_dom"/>
</dbReference>
<dbReference type="EMBL" id="FORF01000019">
    <property type="protein sequence ID" value="SFJ44168.1"/>
    <property type="molecule type" value="Genomic_DNA"/>
</dbReference>
<sequence length="254" mass="28137">MSRIMAHRGARNLWAENSLLGFRNTLEYGFDAVEFDVHLTDEGEMVVIHDATLERTTNGSGDVRKLTQAERKQLKLRGPDGALIDECPPTLEEVLAILAQDPRIEPWVELKSGGDGRPYDGLVEKASAALRSAGLAARAALHSFDVSVVERVREIAPEMRRLVSVNAQSAARHGGLAAMMEKLRGLPHILGVHHELFAAEFDLIASDWGVENCSVWTINDPDQMRRWLAVKPLFIVSDDPVTLQALMREMEPGQ</sequence>
<feature type="domain" description="GP-PDE" evidence="1">
    <location>
        <begin position="2"/>
        <end position="247"/>
    </location>
</feature>
<dbReference type="SUPFAM" id="SSF51695">
    <property type="entry name" value="PLC-like phosphodiesterases"/>
    <property type="match status" value="1"/>
</dbReference>
<keyword evidence="3" id="KW-1185">Reference proteome</keyword>
<reference evidence="3" key="1">
    <citation type="submission" date="2016-10" db="EMBL/GenBank/DDBJ databases">
        <authorList>
            <person name="Varghese N."/>
            <person name="Submissions S."/>
        </authorList>
    </citation>
    <scope>NUCLEOTIDE SEQUENCE [LARGE SCALE GENOMIC DNA]</scope>
    <source>
        <strain evidence="3">DSM 21857</strain>
    </source>
</reference>
<proteinExistence type="predicted"/>
<dbReference type="PROSITE" id="PS51704">
    <property type="entry name" value="GP_PDE"/>
    <property type="match status" value="1"/>
</dbReference>
<protein>
    <submittedName>
        <fullName evidence="2">Glycerophosphoryl diester phosphodiesterase</fullName>
    </submittedName>
</protein>
<dbReference type="OrthoDB" id="9787897at2"/>
<dbReference type="CDD" id="cd08565">
    <property type="entry name" value="GDPD_pAtGDE_like"/>
    <property type="match status" value="1"/>
</dbReference>
<name>A0A1I3RD29_9HYPH</name>
<dbReference type="Gene3D" id="3.20.20.190">
    <property type="entry name" value="Phosphatidylinositol (PI) phosphodiesterase"/>
    <property type="match status" value="1"/>
</dbReference>
<dbReference type="RefSeq" id="WP_091523898.1">
    <property type="nucleotide sequence ID" value="NZ_FORF01000019.1"/>
</dbReference>
<evidence type="ECO:0000313" key="2">
    <source>
        <dbReference type="EMBL" id="SFJ44168.1"/>
    </source>
</evidence>
<dbReference type="PROSITE" id="PS50007">
    <property type="entry name" value="PIPLC_X_DOMAIN"/>
    <property type="match status" value="1"/>
</dbReference>
<dbReference type="STRING" id="1121003.SAMN03080618_02977"/>